<dbReference type="EMBL" id="JAPVEA010000001">
    <property type="protein sequence ID" value="KAJ5464328.1"/>
    <property type="molecule type" value="Genomic_DNA"/>
</dbReference>
<gene>
    <name evidence="3" type="ORF">N7458_000014</name>
</gene>
<accession>A0AAD6CFD2</accession>
<dbReference type="NCBIfam" id="NF005559">
    <property type="entry name" value="PRK07231.1"/>
    <property type="match status" value="1"/>
</dbReference>
<evidence type="ECO:0000313" key="3">
    <source>
        <dbReference type="EMBL" id="KAJ5464328.1"/>
    </source>
</evidence>
<evidence type="ECO:0000313" key="4">
    <source>
        <dbReference type="Proteomes" id="UP001213681"/>
    </source>
</evidence>
<dbReference type="Proteomes" id="UP001213681">
    <property type="component" value="Unassembled WGS sequence"/>
</dbReference>
<dbReference type="CDD" id="cd05233">
    <property type="entry name" value="SDR_c"/>
    <property type="match status" value="1"/>
</dbReference>
<evidence type="ECO:0000256" key="2">
    <source>
        <dbReference type="ARBA" id="ARBA00022857"/>
    </source>
</evidence>
<comment type="similarity">
    <text evidence="1">Belongs to the short-chain dehydrogenases/reductases (SDR) family.</text>
</comment>
<dbReference type="RefSeq" id="XP_056771175.1">
    <property type="nucleotide sequence ID" value="XM_056903408.1"/>
</dbReference>
<dbReference type="InterPro" id="IPR020904">
    <property type="entry name" value="Sc_DH/Rdtase_CS"/>
</dbReference>
<comment type="caution">
    <text evidence="3">The sequence shown here is derived from an EMBL/GenBank/DDBJ whole genome shotgun (WGS) entry which is preliminary data.</text>
</comment>
<evidence type="ECO:0000256" key="1">
    <source>
        <dbReference type="ARBA" id="ARBA00006484"/>
    </source>
</evidence>
<organism evidence="3 4">
    <name type="scientific">Penicillium daleae</name>
    <dbReference type="NCBI Taxonomy" id="63821"/>
    <lineage>
        <taxon>Eukaryota</taxon>
        <taxon>Fungi</taxon>
        <taxon>Dikarya</taxon>
        <taxon>Ascomycota</taxon>
        <taxon>Pezizomycotina</taxon>
        <taxon>Eurotiomycetes</taxon>
        <taxon>Eurotiomycetidae</taxon>
        <taxon>Eurotiales</taxon>
        <taxon>Aspergillaceae</taxon>
        <taxon>Penicillium</taxon>
    </lineage>
</organism>
<dbReference type="InterPro" id="IPR036291">
    <property type="entry name" value="NAD(P)-bd_dom_sf"/>
</dbReference>
<dbReference type="GeneID" id="81593651"/>
<protein>
    <submittedName>
        <fullName evidence="3">Uncharacterized protein</fullName>
    </submittedName>
</protein>
<dbReference type="GO" id="GO:0016616">
    <property type="term" value="F:oxidoreductase activity, acting on the CH-OH group of donors, NAD or NADP as acceptor"/>
    <property type="evidence" value="ECO:0007669"/>
    <property type="project" value="TreeGrafter"/>
</dbReference>
<dbReference type="FunFam" id="3.40.50.720:FF:000084">
    <property type="entry name" value="Short-chain dehydrogenase reductase"/>
    <property type="match status" value="1"/>
</dbReference>
<dbReference type="Gene3D" id="3.40.50.720">
    <property type="entry name" value="NAD(P)-binding Rossmann-like Domain"/>
    <property type="match status" value="1"/>
</dbReference>
<reference evidence="3" key="1">
    <citation type="submission" date="2022-12" db="EMBL/GenBank/DDBJ databases">
        <authorList>
            <person name="Petersen C."/>
        </authorList>
    </citation>
    <scope>NUCLEOTIDE SEQUENCE</scope>
    <source>
        <strain evidence="3">IBT 16125</strain>
    </source>
</reference>
<sequence>MSGILNLKGRVAVVTGSSSGLGRAIAMALASEGASVVCSDITPDLRAGGYEKDNVSTHEVIARTGKAIFKKADASAAEDIEALVKAAVTTYGRLDIMVNNAGVFCGQHKIAEESVDAFDKTMGVNSRGVFLGMKYAIAQMMKQDPLPSGDRGWIVNISSIGGLLGLSMEPSYCASKAAVVGLTRQAALDYAPDKIHINAVCPGFIETAMVRSAMEDETLNKEIRCATPWPRLGLPEDIGKAVLFLSSDGASWITGAILNVDGGYISR</sequence>
<dbReference type="PANTHER" id="PTHR42760:SF124">
    <property type="entry name" value="SHORT-CHAIN DEHYDROGENASE_REDUCTASE"/>
    <property type="match status" value="1"/>
</dbReference>
<dbReference type="PROSITE" id="PS00061">
    <property type="entry name" value="ADH_SHORT"/>
    <property type="match status" value="1"/>
</dbReference>
<keyword evidence="2" id="KW-0521">NADP</keyword>
<dbReference type="Pfam" id="PF13561">
    <property type="entry name" value="adh_short_C2"/>
    <property type="match status" value="1"/>
</dbReference>
<proteinExistence type="inferred from homology"/>
<dbReference type="PANTHER" id="PTHR42760">
    <property type="entry name" value="SHORT-CHAIN DEHYDROGENASES/REDUCTASES FAMILY MEMBER"/>
    <property type="match status" value="1"/>
</dbReference>
<dbReference type="PRINTS" id="PR00080">
    <property type="entry name" value="SDRFAMILY"/>
</dbReference>
<dbReference type="AlphaFoldDB" id="A0AAD6CFD2"/>
<name>A0AAD6CFD2_9EURO</name>
<reference evidence="3" key="2">
    <citation type="journal article" date="2023" name="IMA Fungus">
        <title>Comparative genomic study of the Penicillium genus elucidates a diverse pangenome and 15 lateral gene transfer events.</title>
        <authorList>
            <person name="Petersen C."/>
            <person name="Sorensen T."/>
            <person name="Nielsen M.R."/>
            <person name="Sondergaard T.E."/>
            <person name="Sorensen J.L."/>
            <person name="Fitzpatrick D.A."/>
            <person name="Frisvad J.C."/>
            <person name="Nielsen K.L."/>
        </authorList>
    </citation>
    <scope>NUCLEOTIDE SEQUENCE</scope>
    <source>
        <strain evidence="3">IBT 16125</strain>
    </source>
</reference>
<dbReference type="SUPFAM" id="SSF51735">
    <property type="entry name" value="NAD(P)-binding Rossmann-fold domains"/>
    <property type="match status" value="1"/>
</dbReference>
<dbReference type="InterPro" id="IPR002347">
    <property type="entry name" value="SDR_fam"/>
</dbReference>
<dbReference type="PRINTS" id="PR00081">
    <property type="entry name" value="GDHRDH"/>
</dbReference>
<keyword evidence="4" id="KW-1185">Reference proteome</keyword>